<gene>
    <name evidence="3" type="ORF">MGAL_10B045422</name>
</gene>
<dbReference type="PROSITE" id="PS50119">
    <property type="entry name" value="ZF_BBOX"/>
    <property type="match status" value="1"/>
</dbReference>
<name>A0A8B6H3K6_MYTGA</name>
<keyword evidence="1" id="KW-0479">Metal-binding</keyword>
<evidence type="ECO:0000313" key="4">
    <source>
        <dbReference type="Proteomes" id="UP000596742"/>
    </source>
</evidence>
<dbReference type="Proteomes" id="UP000596742">
    <property type="component" value="Unassembled WGS sequence"/>
</dbReference>
<dbReference type="EMBL" id="UYJE01009397">
    <property type="protein sequence ID" value="VDI73086.1"/>
    <property type="molecule type" value="Genomic_DNA"/>
</dbReference>
<feature type="domain" description="B box-type" evidence="2">
    <location>
        <begin position="11"/>
        <end position="59"/>
    </location>
</feature>
<evidence type="ECO:0000259" key="2">
    <source>
        <dbReference type="PROSITE" id="PS50119"/>
    </source>
</evidence>
<dbReference type="InterPro" id="IPR000315">
    <property type="entry name" value="Znf_B-box"/>
</dbReference>
<keyword evidence="4" id="KW-1185">Reference proteome</keyword>
<accession>A0A8B6H3K6</accession>
<dbReference type="Gene3D" id="3.30.160.60">
    <property type="entry name" value="Classic Zinc Finger"/>
    <property type="match status" value="1"/>
</dbReference>
<protein>
    <recommendedName>
        <fullName evidence="2">B box-type domain-containing protein</fullName>
    </recommendedName>
</protein>
<dbReference type="AlphaFoldDB" id="A0A8B6H3K6"/>
<dbReference type="InterPro" id="IPR011042">
    <property type="entry name" value="6-blade_b-propeller_TolB-like"/>
</dbReference>
<dbReference type="SMART" id="SM00336">
    <property type="entry name" value="BBOX"/>
    <property type="match status" value="1"/>
</dbReference>
<sequence>MAVSESVRRGQAPVTCNLCENGTKIKWKCLNCDLLMCTKCKEKIHVKFKSAKEHTVLDIKQVGLHREVLDFSDLKCTEHSEILRRIEVQRKYLKKDVDKHTDELKGELNKKWSDFQVEEVIKVKKVVNNLQELSSSADDIIRYNDINKLFSEGAELSRAVSKADIGLSTISFLPGKMSAYIMGSLQGLSNAVHIRIIRQFQTDTTKVIFLSLCPDNSMWISDQKILQRVRPVGSKLKVISTLNLEIYDMAITPTGDLLLSSGGSVLKQISGDARDLTDSVYNVSPLYYTAIHVAKDGKVKSGGDQYTTKGRRAIIIMNQKGEHDDKNNIRIFTYPESITSTDNGNIYVVDQFSEDNGRVVVLSQHGDILQIYTGHPDTNADDKTFKPTTVVATWSNNLIVKVKSSDILDILNCCGQLITCYDVGDIGIWMPYTFSFTKNNGQLYIGCNTATGSEDNRKLHEVIISGC</sequence>
<dbReference type="GO" id="GO:0008270">
    <property type="term" value="F:zinc ion binding"/>
    <property type="evidence" value="ECO:0007669"/>
    <property type="project" value="UniProtKB-KW"/>
</dbReference>
<proteinExistence type="predicted"/>
<dbReference type="OrthoDB" id="6135363at2759"/>
<keyword evidence="1" id="KW-0863">Zinc-finger</keyword>
<evidence type="ECO:0000313" key="3">
    <source>
        <dbReference type="EMBL" id="VDI73086.1"/>
    </source>
</evidence>
<dbReference type="CDD" id="cd19757">
    <property type="entry name" value="Bbox1"/>
    <property type="match status" value="1"/>
</dbReference>
<dbReference type="SUPFAM" id="SSF101898">
    <property type="entry name" value="NHL repeat"/>
    <property type="match status" value="1"/>
</dbReference>
<organism evidence="3 4">
    <name type="scientific">Mytilus galloprovincialis</name>
    <name type="common">Mediterranean mussel</name>
    <dbReference type="NCBI Taxonomy" id="29158"/>
    <lineage>
        <taxon>Eukaryota</taxon>
        <taxon>Metazoa</taxon>
        <taxon>Spiralia</taxon>
        <taxon>Lophotrochozoa</taxon>
        <taxon>Mollusca</taxon>
        <taxon>Bivalvia</taxon>
        <taxon>Autobranchia</taxon>
        <taxon>Pteriomorphia</taxon>
        <taxon>Mytilida</taxon>
        <taxon>Mytiloidea</taxon>
        <taxon>Mytilidae</taxon>
        <taxon>Mytilinae</taxon>
        <taxon>Mytilus</taxon>
    </lineage>
</organism>
<keyword evidence="1" id="KW-0862">Zinc</keyword>
<reference evidence="3" key="1">
    <citation type="submission" date="2018-11" db="EMBL/GenBank/DDBJ databases">
        <authorList>
            <person name="Alioto T."/>
            <person name="Alioto T."/>
        </authorList>
    </citation>
    <scope>NUCLEOTIDE SEQUENCE</scope>
</reference>
<comment type="caution">
    <text evidence="3">The sequence shown here is derived from an EMBL/GenBank/DDBJ whole genome shotgun (WGS) entry which is preliminary data.</text>
</comment>
<dbReference type="Gene3D" id="2.120.10.30">
    <property type="entry name" value="TolB, C-terminal domain"/>
    <property type="match status" value="1"/>
</dbReference>
<evidence type="ECO:0000256" key="1">
    <source>
        <dbReference type="PROSITE-ProRule" id="PRU00024"/>
    </source>
</evidence>